<dbReference type="HAMAP" id="MF_00138">
    <property type="entry name" value="GARS"/>
    <property type="match status" value="1"/>
</dbReference>
<dbReference type="NCBIfam" id="TIGR00877">
    <property type="entry name" value="purD"/>
    <property type="match status" value="1"/>
</dbReference>
<evidence type="ECO:0000256" key="7">
    <source>
        <dbReference type="ARBA" id="ARBA00022840"/>
    </source>
</evidence>
<dbReference type="FunFam" id="3.30.470.20:FF:000018">
    <property type="entry name" value="Trifunctional purine biosynthetic protein adenosine-3"/>
    <property type="match status" value="1"/>
</dbReference>
<evidence type="ECO:0000256" key="5">
    <source>
        <dbReference type="ARBA" id="ARBA00022741"/>
    </source>
</evidence>
<evidence type="ECO:0000256" key="8">
    <source>
        <dbReference type="ARBA" id="ARBA00023211"/>
    </source>
</evidence>
<dbReference type="PANTHER" id="PTHR43472:SF1">
    <property type="entry name" value="PHOSPHORIBOSYLAMINE--GLYCINE LIGASE, CHLOROPLASTIC"/>
    <property type="match status" value="1"/>
</dbReference>
<dbReference type="InterPro" id="IPR020561">
    <property type="entry name" value="PRibGlycinamid_synth_ATP-grasp"/>
</dbReference>
<evidence type="ECO:0000256" key="4">
    <source>
        <dbReference type="ARBA" id="ARBA00022723"/>
    </source>
</evidence>
<reference evidence="15" key="1">
    <citation type="submission" date="2020-01" db="EMBL/GenBank/DDBJ databases">
        <authorList>
            <consortium name="DOE Joint Genome Institute"/>
            <person name="Haridas S."/>
            <person name="Albert R."/>
            <person name="Binder M."/>
            <person name="Bloem J."/>
            <person name="Labutti K."/>
            <person name="Salamov A."/>
            <person name="Andreopoulos B."/>
            <person name="Baker S.E."/>
            <person name="Barry K."/>
            <person name="Bills G."/>
            <person name="Bluhm B.H."/>
            <person name="Cannon C."/>
            <person name="Castanera R."/>
            <person name="Culley D.E."/>
            <person name="Daum C."/>
            <person name="Ezra D."/>
            <person name="Gonzalez J.B."/>
            <person name="Henrissat B."/>
            <person name="Kuo A."/>
            <person name="Liang C."/>
            <person name="Lipzen A."/>
            <person name="Lutzoni F."/>
            <person name="Magnuson J."/>
            <person name="Mondo S."/>
            <person name="Nolan M."/>
            <person name="Ohm R."/>
            <person name="Pangilinan J."/>
            <person name="Park H.-J."/>
            <person name="Ramirez L."/>
            <person name="Alfaro M."/>
            <person name="Sun H."/>
            <person name="Tritt A."/>
            <person name="Yoshinaga Y."/>
            <person name="Zwiers L.-H."/>
            <person name="Turgeon B.G."/>
            <person name="Goodwin S.B."/>
            <person name="Spatafora J.W."/>
            <person name="Crous P.W."/>
            <person name="Grigoriev I.V."/>
        </authorList>
    </citation>
    <scope>NUCLEOTIDE SEQUENCE</scope>
    <source>
        <strain evidence="15">CBS 394.84</strain>
    </source>
</reference>
<keyword evidence="3 15" id="KW-0436">Ligase</keyword>
<comment type="similarity">
    <text evidence="9">Belongs to the GARS family.</text>
</comment>
<dbReference type="GO" id="GO:0004641">
    <property type="term" value="F:phosphoribosylformylglycinamidine cyclo-ligase activity"/>
    <property type="evidence" value="ECO:0007669"/>
    <property type="project" value="UniProtKB-EC"/>
</dbReference>
<dbReference type="InterPro" id="IPR011761">
    <property type="entry name" value="ATP-grasp"/>
</dbReference>
<dbReference type="GO" id="GO:0006164">
    <property type="term" value="P:purine nucleotide biosynthetic process"/>
    <property type="evidence" value="ECO:0007669"/>
    <property type="project" value="UniProtKB-KW"/>
</dbReference>
<evidence type="ECO:0000256" key="6">
    <source>
        <dbReference type="ARBA" id="ARBA00022755"/>
    </source>
</evidence>
<comment type="catalytic activity">
    <reaction evidence="12">
        <text>2-formamido-N(1)-(5-O-phospho-beta-D-ribosyl)acetamidine + ATP = 5-amino-1-(5-phospho-beta-D-ribosyl)imidazole + ADP + phosphate + H(+)</text>
        <dbReference type="Rhea" id="RHEA:23032"/>
        <dbReference type="ChEBI" id="CHEBI:15378"/>
        <dbReference type="ChEBI" id="CHEBI:30616"/>
        <dbReference type="ChEBI" id="CHEBI:43474"/>
        <dbReference type="ChEBI" id="CHEBI:137981"/>
        <dbReference type="ChEBI" id="CHEBI:147287"/>
        <dbReference type="ChEBI" id="CHEBI:456216"/>
        <dbReference type="EC" id="6.3.3.1"/>
    </reaction>
</comment>
<dbReference type="RefSeq" id="XP_040793665.1">
    <property type="nucleotide sequence ID" value="XM_040927796.1"/>
</dbReference>
<dbReference type="SMART" id="SM01210">
    <property type="entry name" value="GARS_C"/>
    <property type="match status" value="1"/>
</dbReference>
<dbReference type="Gene3D" id="3.40.50.20">
    <property type="match status" value="1"/>
</dbReference>
<accession>A0A9P4GSP9</accession>
<dbReference type="EC" id="6.3.4.13" evidence="2"/>
<dbReference type="InterPro" id="IPR020559">
    <property type="entry name" value="PRibGlycinamide_synth_CS"/>
</dbReference>
<organism evidence="15 16">
    <name type="scientific">Cucurbitaria berberidis CBS 394.84</name>
    <dbReference type="NCBI Taxonomy" id="1168544"/>
    <lineage>
        <taxon>Eukaryota</taxon>
        <taxon>Fungi</taxon>
        <taxon>Dikarya</taxon>
        <taxon>Ascomycota</taxon>
        <taxon>Pezizomycotina</taxon>
        <taxon>Dothideomycetes</taxon>
        <taxon>Pleosporomycetidae</taxon>
        <taxon>Pleosporales</taxon>
        <taxon>Pleosporineae</taxon>
        <taxon>Cucurbitariaceae</taxon>
        <taxon>Cucurbitaria</taxon>
    </lineage>
</organism>
<name>A0A9P4GSP9_9PLEO</name>
<dbReference type="SUPFAM" id="SSF56059">
    <property type="entry name" value="Glutathione synthetase ATP-binding domain-like"/>
    <property type="match status" value="1"/>
</dbReference>
<keyword evidence="7 13" id="KW-0067">ATP-binding</keyword>
<dbReference type="AlphaFoldDB" id="A0A9P4GSP9"/>
<dbReference type="PANTHER" id="PTHR43472">
    <property type="entry name" value="PHOSPHORIBOSYLAMINE--GLYCINE LIGASE"/>
    <property type="match status" value="1"/>
</dbReference>
<keyword evidence="4" id="KW-0479">Metal-binding</keyword>
<dbReference type="FunFam" id="3.40.50.20:FF:000006">
    <property type="entry name" value="Phosphoribosylamine--glycine ligase, chloroplastic"/>
    <property type="match status" value="1"/>
</dbReference>
<dbReference type="GO" id="GO:0046872">
    <property type="term" value="F:metal ion binding"/>
    <property type="evidence" value="ECO:0007669"/>
    <property type="project" value="UniProtKB-KW"/>
</dbReference>
<dbReference type="Pfam" id="PF01071">
    <property type="entry name" value="GARS_A"/>
    <property type="match status" value="1"/>
</dbReference>
<dbReference type="InterPro" id="IPR020560">
    <property type="entry name" value="PRibGlycinamide_synth_C-dom"/>
</dbReference>
<dbReference type="Pfam" id="PF02843">
    <property type="entry name" value="GARS_C"/>
    <property type="match status" value="1"/>
</dbReference>
<dbReference type="Gene3D" id="3.90.600.10">
    <property type="entry name" value="Phosphoribosylglycinamide synthetase, C-terminal domain"/>
    <property type="match status" value="1"/>
</dbReference>
<dbReference type="EMBL" id="ML976614">
    <property type="protein sequence ID" value="KAF1851102.1"/>
    <property type="molecule type" value="Genomic_DNA"/>
</dbReference>
<comment type="pathway">
    <text evidence="1">Purine metabolism; IMP biosynthesis via de novo pathway; N(1)-(5-phospho-D-ribosyl)glycinamide from 5-phospho-alpha-D-ribose 1-diphosphate: step 2/2.</text>
</comment>
<dbReference type="InterPro" id="IPR020562">
    <property type="entry name" value="PRibGlycinamide_synth_N"/>
</dbReference>
<dbReference type="OrthoDB" id="2018833at2759"/>
<dbReference type="GeneID" id="63845049"/>
<gene>
    <name evidence="15" type="ORF">K460DRAFT_272417</name>
</gene>
<evidence type="ECO:0000313" key="15">
    <source>
        <dbReference type="EMBL" id="KAF1851102.1"/>
    </source>
</evidence>
<evidence type="ECO:0000256" key="11">
    <source>
        <dbReference type="ARBA" id="ARBA00042864"/>
    </source>
</evidence>
<dbReference type="GO" id="GO:0009113">
    <property type="term" value="P:purine nucleobase biosynthetic process"/>
    <property type="evidence" value="ECO:0007669"/>
    <property type="project" value="InterPro"/>
</dbReference>
<feature type="domain" description="ATP-grasp" evidence="14">
    <location>
        <begin position="118"/>
        <end position="324"/>
    </location>
</feature>
<comment type="caution">
    <text evidence="15">The sequence shown here is derived from an EMBL/GenBank/DDBJ whole genome shotgun (WGS) entry which is preliminary data.</text>
</comment>
<protein>
    <recommendedName>
        <fullName evidence="2">phosphoribosylamine--glycine ligase</fullName>
        <ecNumber evidence="2">6.3.4.13</ecNumber>
    </recommendedName>
    <alternativeName>
        <fullName evidence="10">Glycinamide ribonucleotide synthetase</fullName>
    </alternativeName>
    <alternativeName>
        <fullName evidence="11">Phosphoribosylglycinamide synthetase</fullName>
    </alternativeName>
</protein>
<dbReference type="PROSITE" id="PS00184">
    <property type="entry name" value="GARS"/>
    <property type="match status" value="1"/>
</dbReference>
<evidence type="ECO:0000256" key="9">
    <source>
        <dbReference type="ARBA" id="ARBA00038345"/>
    </source>
</evidence>
<dbReference type="FunFam" id="3.90.600.10:FF:000001">
    <property type="entry name" value="Trifunctional purine biosynthetic protein adenosine-3"/>
    <property type="match status" value="1"/>
</dbReference>
<evidence type="ECO:0000313" key="16">
    <source>
        <dbReference type="Proteomes" id="UP000800039"/>
    </source>
</evidence>
<evidence type="ECO:0000256" key="12">
    <source>
        <dbReference type="ARBA" id="ARBA00049057"/>
    </source>
</evidence>
<dbReference type="InterPro" id="IPR011054">
    <property type="entry name" value="Rudment_hybrid_motif"/>
</dbReference>
<dbReference type="InterPro" id="IPR037123">
    <property type="entry name" value="PRibGlycinamide_synth_C_sf"/>
</dbReference>
<dbReference type="FunFam" id="3.30.1490.20:FF:000006">
    <property type="entry name" value="phosphoribosylamine--glycine ligase, chloroplastic-like"/>
    <property type="match status" value="1"/>
</dbReference>
<dbReference type="Gene3D" id="3.30.470.20">
    <property type="entry name" value="ATP-grasp fold, B domain"/>
    <property type="match status" value="1"/>
</dbReference>
<evidence type="ECO:0000256" key="3">
    <source>
        <dbReference type="ARBA" id="ARBA00022598"/>
    </source>
</evidence>
<dbReference type="SUPFAM" id="SSF52440">
    <property type="entry name" value="PreATP-grasp domain"/>
    <property type="match status" value="1"/>
</dbReference>
<keyword evidence="5 13" id="KW-0547">Nucleotide-binding</keyword>
<dbReference type="SMART" id="SM01209">
    <property type="entry name" value="GARS_A"/>
    <property type="match status" value="1"/>
</dbReference>
<dbReference type="PROSITE" id="PS50975">
    <property type="entry name" value="ATP_GRASP"/>
    <property type="match status" value="1"/>
</dbReference>
<evidence type="ECO:0000256" key="10">
    <source>
        <dbReference type="ARBA" id="ARBA00042242"/>
    </source>
</evidence>
<dbReference type="Pfam" id="PF02844">
    <property type="entry name" value="GARS_N"/>
    <property type="match status" value="1"/>
</dbReference>
<dbReference type="SUPFAM" id="SSF51246">
    <property type="entry name" value="Rudiment single hybrid motif"/>
    <property type="match status" value="1"/>
</dbReference>
<keyword evidence="8" id="KW-0464">Manganese</keyword>
<evidence type="ECO:0000256" key="1">
    <source>
        <dbReference type="ARBA" id="ARBA00005174"/>
    </source>
</evidence>
<dbReference type="InterPro" id="IPR013815">
    <property type="entry name" value="ATP_grasp_subdomain_1"/>
</dbReference>
<evidence type="ECO:0000256" key="13">
    <source>
        <dbReference type="PROSITE-ProRule" id="PRU00409"/>
    </source>
</evidence>
<sequence length="431" mass="45982">MTGKLRVLLVGNGGREHALAWKLVQSPSVEHIYVVPGNGGTATLDKKVTNVSDVKDSDFAGLVTFAKEKDINLLIPGPEAPLVAGIVDYFAKNVGDSIRAFGPSEAAAAMEGSKTFSKDFMRRHNIPTAAYENFSSYDAAKSYLDTISHNIVIKASGLAAGKGVIIPQSKEEAHAALKDIMLDREFGAAGDEVVIEEFMEGDELSILSFSDGNTIKSLPPAQDHKRIFDNDEGPNTGGMGTYAPTRIAPQDVLDHVDREILQPTIDGMRSEGMPFKGVLFTGLMMTKNGPKVLEYNVRFGDPETQSLLALMSSDLAEVMIACAEGRLKDVDVKVSARSAATVVVAAGGYPGSYAKGTPMTLDAVPEDVVLFHAGTSFSDNTLKTSGGRVIASTATASTLEEAVAKAYKGVECIHFEGMQYRKDIAGRALRK</sequence>
<keyword evidence="16" id="KW-1185">Reference proteome</keyword>
<keyword evidence="6" id="KW-0658">Purine biosynthesis</keyword>
<dbReference type="GO" id="GO:0005524">
    <property type="term" value="F:ATP binding"/>
    <property type="evidence" value="ECO:0007669"/>
    <property type="project" value="UniProtKB-UniRule"/>
</dbReference>
<dbReference type="Gene3D" id="3.30.1490.20">
    <property type="entry name" value="ATP-grasp fold, A domain"/>
    <property type="match status" value="1"/>
</dbReference>
<evidence type="ECO:0000259" key="14">
    <source>
        <dbReference type="PROSITE" id="PS50975"/>
    </source>
</evidence>
<dbReference type="InterPro" id="IPR000115">
    <property type="entry name" value="PRibGlycinamide_synth"/>
</dbReference>
<evidence type="ECO:0000256" key="2">
    <source>
        <dbReference type="ARBA" id="ARBA00013255"/>
    </source>
</evidence>
<dbReference type="GO" id="GO:0004637">
    <property type="term" value="F:phosphoribosylamine-glycine ligase activity"/>
    <property type="evidence" value="ECO:0007669"/>
    <property type="project" value="UniProtKB-EC"/>
</dbReference>
<proteinExistence type="inferred from homology"/>
<dbReference type="Proteomes" id="UP000800039">
    <property type="component" value="Unassembled WGS sequence"/>
</dbReference>
<dbReference type="InterPro" id="IPR016185">
    <property type="entry name" value="PreATP-grasp_dom_sf"/>
</dbReference>